<evidence type="ECO:0000256" key="10">
    <source>
        <dbReference type="ARBA" id="ARBA00022741"/>
    </source>
</evidence>
<dbReference type="Gene3D" id="3.40.50.300">
    <property type="entry name" value="P-loop containing nucleotide triphosphate hydrolases"/>
    <property type="match status" value="1"/>
</dbReference>
<evidence type="ECO:0000256" key="12">
    <source>
        <dbReference type="ARBA" id="ARBA00022840"/>
    </source>
</evidence>
<dbReference type="GO" id="GO:0005524">
    <property type="term" value="F:ATP binding"/>
    <property type="evidence" value="ECO:0007669"/>
    <property type="project" value="UniProtKB-UniRule"/>
</dbReference>
<dbReference type="GO" id="GO:0043752">
    <property type="term" value="F:adenosylcobinamide kinase activity"/>
    <property type="evidence" value="ECO:0007669"/>
    <property type="project" value="UniProtKB-EC"/>
</dbReference>
<dbReference type="SUPFAM" id="SSF52540">
    <property type="entry name" value="P-loop containing nucleoside triphosphate hydrolases"/>
    <property type="match status" value="1"/>
</dbReference>
<gene>
    <name evidence="17" type="ORF">BFW38_14860</name>
</gene>
<dbReference type="STRING" id="197479.BFW38_14860"/>
<dbReference type="NCBIfam" id="NF004469">
    <property type="entry name" value="PRK05800.1"/>
    <property type="match status" value="1"/>
</dbReference>
<keyword evidence="12 14" id="KW-0067">ATP-binding</keyword>
<keyword evidence="13 14" id="KW-0342">GTP-binding</keyword>
<keyword evidence="10 14" id="KW-0547">Nucleotide-binding</keyword>
<dbReference type="UniPathway" id="UPA00148">
    <property type="reaction ID" value="UER00236"/>
</dbReference>
<evidence type="ECO:0000256" key="16">
    <source>
        <dbReference type="PIRSR" id="PIRSR006135-2"/>
    </source>
</evidence>
<evidence type="ECO:0000256" key="3">
    <source>
        <dbReference type="ARBA" id="ARBA00001522"/>
    </source>
</evidence>
<keyword evidence="9 14" id="KW-0808">Transferase</keyword>
<evidence type="ECO:0000256" key="9">
    <source>
        <dbReference type="ARBA" id="ARBA00022679"/>
    </source>
</evidence>
<keyword evidence="18" id="KW-1185">Reference proteome</keyword>
<reference evidence="17 18" key="1">
    <citation type="submission" date="2016-08" db="EMBL/GenBank/DDBJ databases">
        <authorList>
            <person name="Seilhamer J.J."/>
        </authorList>
    </citation>
    <scope>NUCLEOTIDE SEQUENCE [LARGE SCALE GENOMIC DNA]</scope>
    <source>
        <strain evidence="17 18">PH27A</strain>
    </source>
</reference>
<evidence type="ECO:0000256" key="6">
    <source>
        <dbReference type="ARBA" id="ARBA00005159"/>
    </source>
</evidence>
<dbReference type="GO" id="GO:0009236">
    <property type="term" value="P:cobalamin biosynthetic process"/>
    <property type="evidence" value="ECO:0007669"/>
    <property type="project" value="UniProtKB-UniRule"/>
</dbReference>
<evidence type="ECO:0000256" key="13">
    <source>
        <dbReference type="ARBA" id="ARBA00023134"/>
    </source>
</evidence>
<protein>
    <recommendedName>
        <fullName evidence="14">Bifunctional adenosylcobalamin biosynthesis protein</fullName>
        <ecNumber evidence="14">2.7.1.156</ecNumber>
        <ecNumber evidence="14">2.7.7.62</ecNumber>
    </recommendedName>
</protein>
<dbReference type="EC" id="2.7.7.62" evidence="14"/>
<comment type="similarity">
    <text evidence="7 14">Belongs to the CobU/CobP family.</text>
</comment>
<organism evidence="17 18">
    <name type="scientific">Terasakiispira papahanaumokuakeensis</name>
    <dbReference type="NCBI Taxonomy" id="197479"/>
    <lineage>
        <taxon>Bacteria</taxon>
        <taxon>Pseudomonadati</taxon>
        <taxon>Pseudomonadota</taxon>
        <taxon>Gammaproteobacteria</taxon>
        <taxon>Oceanospirillales</taxon>
        <taxon>Terasakiispira</taxon>
    </lineage>
</organism>
<feature type="binding site" evidence="16">
    <location>
        <begin position="7"/>
        <end position="14"/>
    </location>
    <ligand>
        <name>GTP</name>
        <dbReference type="ChEBI" id="CHEBI:37565"/>
    </ligand>
</feature>
<dbReference type="Pfam" id="PF02283">
    <property type="entry name" value="CobU"/>
    <property type="match status" value="1"/>
</dbReference>
<dbReference type="GO" id="GO:0005525">
    <property type="term" value="F:GTP binding"/>
    <property type="evidence" value="ECO:0007669"/>
    <property type="project" value="UniProtKB-UniRule"/>
</dbReference>
<evidence type="ECO:0000256" key="14">
    <source>
        <dbReference type="PIRNR" id="PIRNR006135"/>
    </source>
</evidence>
<sequence length="174" mass="19059">MKTLILGGVRSGKSVMAEQLASAHTGPVVYVATAEHWPDDDQMSSRIKRHQQRRPDHWALCEAPIALGQAVETYRLQTPVPLLLVDCMSLWLTNLLLHPDTPRIEQEQTAFLSAIADYPGDMIIVSNEVGLGTIGMDALTRQFVDRLGTLNQSLAQCCDQVQLSVAGLALKLKG</sequence>
<comment type="function">
    <text evidence="4 14">Catalyzes ATP-dependent phosphorylation of adenosylcobinamide and addition of GMP to adenosylcobinamide phosphate.</text>
</comment>
<evidence type="ECO:0000256" key="5">
    <source>
        <dbReference type="ARBA" id="ARBA00004692"/>
    </source>
</evidence>
<evidence type="ECO:0000256" key="15">
    <source>
        <dbReference type="PIRSR" id="PIRSR006135-1"/>
    </source>
</evidence>
<proteinExistence type="inferred from homology"/>
<evidence type="ECO:0000256" key="2">
    <source>
        <dbReference type="ARBA" id="ARBA00000711"/>
    </source>
</evidence>
<evidence type="ECO:0000313" key="18">
    <source>
        <dbReference type="Proteomes" id="UP000094291"/>
    </source>
</evidence>
<dbReference type="Proteomes" id="UP000094291">
    <property type="component" value="Unassembled WGS sequence"/>
</dbReference>
<dbReference type="AlphaFoldDB" id="A0A1E2VCR6"/>
<dbReference type="InterPro" id="IPR003203">
    <property type="entry name" value="CobU/CobP"/>
</dbReference>
<feature type="binding site" evidence="16">
    <location>
        <begin position="32"/>
        <end position="34"/>
    </location>
    <ligand>
        <name>GTP</name>
        <dbReference type="ChEBI" id="CHEBI:37565"/>
    </ligand>
</feature>
<evidence type="ECO:0000313" key="17">
    <source>
        <dbReference type="EMBL" id="ODC04616.1"/>
    </source>
</evidence>
<evidence type="ECO:0000256" key="7">
    <source>
        <dbReference type="ARBA" id="ARBA00007490"/>
    </source>
</evidence>
<comment type="pathway">
    <text evidence="6 14">Cofactor biosynthesis; adenosylcobalamin biosynthesis; adenosylcobalamin from cob(II)yrinate a,c-diamide: step 5/7.</text>
</comment>
<comment type="catalytic activity">
    <reaction evidence="3">
        <text>adenosylcob(III)inamide + GTP = adenosylcob(III)inamide phosphate + GDP + H(+)</text>
        <dbReference type="Rhea" id="RHEA:15765"/>
        <dbReference type="ChEBI" id="CHEBI:2480"/>
        <dbReference type="ChEBI" id="CHEBI:15378"/>
        <dbReference type="ChEBI" id="CHEBI:37565"/>
        <dbReference type="ChEBI" id="CHEBI:58189"/>
        <dbReference type="ChEBI" id="CHEBI:58502"/>
        <dbReference type="EC" id="2.7.1.156"/>
    </reaction>
</comment>
<keyword evidence="8 14" id="KW-0169">Cobalamin biosynthesis</keyword>
<keyword evidence="11 14" id="KW-0418">Kinase</keyword>
<dbReference type="GO" id="GO:0008820">
    <property type="term" value="F:cobinamide phosphate guanylyltransferase activity"/>
    <property type="evidence" value="ECO:0007669"/>
    <property type="project" value="UniProtKB-UniRule"/>
</dbReference>
<dbReference type="EC" id="2.7.1.156" evidence="14"/>
<dbReference type="InterPro" id="IPR027417">
    <property type="entry name" value="P-loop_NTPase"/>
</dbReference>
<dbReference type="EMBL" id="MDTQ01000001">
    <property type="protein sequence ID" value="ODC04616.1"/>
    <property type="molecule type" value="Genomic_DNA"/>
</dbReference>
<keyword evidence="17" id="KW-0548">Nucleotidyltransferase</keyword>
<comment type="caution">
    <text evidence="17">The sequence shown here is derived from an EMBL/GenBank/DDBJ whole genome shotgun (WGS) entry which is preliminary data.</text>
</comment>
<dbReference type="CDD" id="cd00544">
    <property type="entry name" value="CobU"/>
    <property type="match status" value="1"/>
</dbReference>
<dbReference type="PANTHER" id="PTHR34848:SF1">
    <property type="entry name" value="BIFUNCTIONAL ADENOSYLCOBALAMIN BIOSYNTHESIS PROTEIN COBU"/>
    <property type="match status" value="1"/>
</dbReference>
<evidence type="ECO:0000256" key="11">
    <source>
        <dbReference type="ARBA" id="ARBA00022777"/>
    </source>
</evidence>
<comment type="catalytic activity">
    <reaction evidence="2 14">
        <text>adenosylcob(III)inamide phosphate + GTP + H(+) = adenosylcob(III)inamide-GDP + diphosphate</text>
        <dbReference type="Rhea" id="RHEA:22712"/>
        <dbReference type="ChEBI" id="CHEBI:15378"/>
        <dbReference type="ChEBI" id="CHEBI:33019"/>
        <dbReference type="ChEBI" id="CHEBI:37565"/>
        <dbReference type="ChEBI" id="CHEBI:58502"/>
        <dbReference type="ChEBI" id="CHEBI:60487"/>
        <dbReference type="EC" id="2.7.7.62"/>
    </reaction>
</comment>
<evidence type="ECO:0000256" key="1">
    <source>
        <dbReference type="ARBA" id="ARBA00000312"/>
    </source>
</evidence>
<comment type="pathway">
    <text evidence="5 14">Cofactor biosynthesis; adenosylcobalamin biosynthesis; adenosylcobalamin from cob(II)yrinate a,c-diamide: step 6/7.</text>
</comment>
<comment type="catalytic activity">
    <reaction evidence="1 14">
        <text>adenosylcob(III)inamide + ATP = adenosylcob(III)inamide phosphate + ADP + H(+)</text>
        <dbReference type="Rhea" id="RHEA:15769"/>
        <dbReference type="ChEBI" id="CHEBI:2480"/>
        <dbReference type="ChEBI" id="CHEBI:15378"/>
        <dbReference type="ChEBI" id="CHEBI:30616"/>
        <dbReference type="ChEBI" id="CHEBI:58502"/>
        <dbReference type="ChEBI" id="CHEBI:456216"/>
        <dbReference type="EC" id="2.7.1.156"/>
    </reaction>
</comment>
<accession>A0A1E2VCR6</accession>
<dbReference type="OrthoDB" id="9788370at2"/>
<name>A0A1E2VCR6_9GAMM</name>
<evidence type="ECO:0000256" key="8">
    <source>
        <dbReference type="ARBA" id="ARBA00022573"/>
    </source>
</evidence>
<feature type="binding site" evidence="16">
    <location>
        <position position="86"/>
    </location>
    <ligand>
        <name>GTP</name>
        <dbReference type="ChEBI" id="CHEBI:37565"/>
    </ligand>
</feature>
<feature type="active site" description="GMP-histidine intermediate" evidence="15">
    <location>
        <position position="50"/>
    </location>
</feature>
<evidence type="ECO:0000256" key="4">
    <source>
        <dbReference type="ARBA" id="ARBA00003889"/>
    </source>
</evidence>
<dbReference type="PANTHER" id="PTHR34848">
    <property type="match status" value="1"/>
</dbReference>
<feature type="binding site" evidence="16">
    <location>
        <position position="62"/>
    </location>
    <ligand>
        <name>GTP</name>
        <dbReference type="ChEBI" id="CHEBI:37565"/>
    </ligand>
</feature>
<dbReference type="PIRSF" id="PIRSF006135">
    <property type="entry name" value="CobU"/>
    <property type="match status" value="1"/>
</dbReference>